<dbReference type="STRING" id="317010.RU96_GL001885"/>
<name>A0A1L8R831_9ENTE</name>
<dbReference type="OrthoDB" id="3238747at2"/>
<dbReference type="EMBL" id="JXKG01000004">
    <property type="protein sequence ID" value="OJG15908.1"/>
    <property type="molecule type" value="Genomic_DNA"/>
</dbReference>
<evidence type="ECO:0000313" key="1">
    <source>
        <dbReference type="EMBL" id="OJG15908.1"/>
    </source>
</evidence>
<evidence type="ECO:0000313" key="2">
    <source>
        <dbReference type="Proteomes" id="UP000182835"/>
    </source>
</evidence>
<dbReference type="AlphaFoldDB" id="A0A1L8R831"/>
<organism evidence="1 2">
    <name type="scientific">Enterococcus canintestini</name>
    <dbReference type="NCBI Taxonomy" id="317010"/>
    <lineage>
        <taxon>Bacteria</taxon>
        <taxon>Bacillati</taxon>
        <taxon>Bacillota</taxon>
        <taxon>Bacilli</taxon>
        <taxon>Lactobacillales</taxon>
        <taxon>Enterococcaceae</taxon>
        <taxon>Enterococcus</taxon>
    </lineage>
</organism>
<protein>
    <submittedName>
        <fullName evidence="1">Uncharacterized protein</fullName>
    </submittedName>
</protein>
<dbReference type="Proteomes" id="UP000182835">
    <property type="component" value="Unassembled WGS sequence"/>
</dbReference>
<comment type="caution">
    <text evidence="1">The sequence shown here is derived from an EMBL/GenBank/DDBJ whole genome shotgun (WGS) entry which is preliminary data.</text>
</comment>
<reference evidence="1 2" key="1">
    <citation type="submission" date="2014-12" db="EMBL/GenBank/DDBJ databases">
        <title>Draft genome sequences of 29 type strains of Enterococci.</title>
        <authorList>
            <person name="Zhong Z."/>
            <person name="Sun Z."/>
            <person name="Liu W."/>
            <person name="Zhang W."/>
            <person name="Zhang H."/>
        </authorList>
    </citation>
    <scope>NUCLEOTIDE SEQUENCE [LARGE SCALE GENOMIC DNA]</scope>
    <source>
        <strain evidence="1 2">DSM 21207</strain>
    </source>
</reference>
<gene>
    <name evidence="1" type="ORF">RU96_GL001885</name>
</gene>
<accession>A0A1L8R831</accession>
<dbReference type="RefSeq" id="WP_071864270.1">
    <property type="nucleotide sequence ID" value="NZ_JBHLVQ010000013.1"/>
</dbReference>
<proteinExistence type="predicted"/>
<sequence>MNLNFTLTLTDELTEINWEQWQSHLYFVPATKLLKKVDRGIYLTTADRQIKTAELEGEQSDSHDTIVIEVPWEMEPVLLLQQLLNAWEDNGLKVTTKNPTEKIPSNQYDNLAAFQSDLFTVFSFLGYPMEKVKKKPAKAQHRWNKKVSEITFHIDHNGAKGAAIWRKRNELVLLKGAVLKAEAPLNKDGSVGFAVRFANQLRDEHADKIKDFVTLEDIVFKSVNELGNFLYFAGTNSWLVLKDDKGNTIDSYTVVK</sequence>